<evidence type="ECO:0000256" key="1">
    <source>
        <dbReference type="ARBA" id="ARBA00009981"/>
    </source>
</evidence>
<keyword evidence="4" id="KW-1185">Reference proteome</keyword>
<gene>
    <name evidence="3" type="ORF">VLY81_05900</name>
</gene>
<proteinExistence type="inferred from homology"/>
<dbReference type="Pfam" id="PF02604">
    <property type="entry name" value="PhdYeFM_antitox"/>
    <property type="match status" value="1"/>
</dbReference>
<name>A0ABZ1BS92_9FIRM</name>
<dbReference type="InterPro" id="IPR036165">
    <property type="entry name" value="YefM-like_sf"/>
</dbReference>
<comment type="function">
    <text evidence="2">Antitoxin component of a type II toxin-antitoxin (TA) system.</text>
</comment>
<dbReference type="NCBIfam" id="TIGR01552">
    <property type="entry name" value="phd_fam"/>
    <property type="match status" value="1"/>
</dbReference>
<reference evidence="4" key="1">
    <citation type="submission" date="2023-12" db="EMBL/GenBank/DDBJ databases">
        <title>Novel isolates from deep terrestrial aquifers shed light on the physiology and ecology of the class Limnochordia.</title>
        <authorList>
            <person name="Karnachuk O.V."/>
            <person name="Lukina A.P."/>
            <person name="Avakyan M.R."/>
            <person name="Kadnikov V."/>
            <person name="Begmatov S."/>
            <person name="Beletsky A.V."/>
            <person name="Mardanov A.V."/>
            <person name="Ravin N.V."/>
        </authorList>
    </citation>
    <scope>NUCLEOTIDE SEQUENCE [LARGE SCALE GENOMIC DNA]</scope>
    <source>
        <strain evidence="4">LN</strain>
    </source>
</reference>
<evidence type="ECO:0000256" key="2">
    <source>
        <dbReference type="RuleBase" id="RU362080"/>
    </source>
</evidence>
<dbReference type="Gene3D" id="3.40.1620.10">
    <property type="entry name" value="YefM-like domain"/>
    <property type="match status" value="1"/>
</dbReference>
<organism evidence="3 4">
    <name type="scientific">Geochorda subterranea</name>
    <dbReference type="NCBI Taxonomy" id="3109564"/>
    <lineage>
        <taxon>Bacteria</taxon>
        <taxon>Bacillati</taxon>
        <taxon>Bacillota</taxon>
        <taxon>Limnochordia</taxon>
        <taxon>Limnochordales</taxon>
        <taxon>Geochordaceae</taxon>
        <taxon>Geochorda</taxon>
    </lineage>
</organism>
<sequence length="77" mass="8889">MEERVSKAEFKARALEYLRKVQKTGQPIVITDRGKPVLRVLPYNPDAAEILRILRGSVVEFRDPTEPVAVDEWEVLR</sequence>
<comment type="similarity">
    <text evidence="1 2">Belongs to the phD/YefM antitoxin family.</text>
</comment>
<dbReference type="SUPFAM" id="SSF143120">
    <property type="entry name" value="YefM-like"/>
    <property type="match status" value="1"/>
</dbReference>
<dbReference type="RefSeq" id="WP_324670093.1">
    <property type="nucleotide sequence ID" value="NZ_CP141614.1"/>
</dbReference>
<dbReference type="Proteomes" id="UP001333102">
    <property type="component" value="Chromosome"/>
</dbReference>
<evidence type="ECO:0000313" key="4">
    <source>
        <dbReference type="Proteomes" id="UP001333102"/>
    </source>
</evidence>
<protein>
    <recommendedName>
        <fullName evidence="2">Antitoxin</fullName>
    </recommendedName>
</protein>
<dbReference type="EMBL" id="CP141614">
    <property type="protein sequence ID" value="WRP15687.1"/>
    <property type="molecule type" value="Genomic_DNA"/>
</dbReference>
<evidence type="ECO:0000313" key="3">
    <source>
        <dbReference type="EMBL" id="WRP15687.1"/>
    </source>
</evidence>
<dbReference type="InterPro" id="IPR006442">
    <property type="entry name" value="Antitoxin_Phd/YefM"/>
</dbReference>
<accession>A0ABZ1BS92</accession>